<dbReference type="AlphaFoldDB" id="A0AAV7LA40"/>
<comment type="caution">
    <text evidence="2">The sequence shown here is derived from an EMBL/GenBank/DDBJ whole genome shotgun (WGS) entry which is preliminary data.</text>
</comment>
<proteinExistence type="predicted"/>
<accession>A0AAV7LA40</accession>
<evidence type="ECO:0000313" key="2">
    <source>
        <dbReference type="EMBL" id="KAJ1088410.1"/>
    </source>
</evidence>
<dbReference type="EMBL" id="JANPWB010000015">
    <property type="protein sequence ID" value="KAJ1088410.1"/>
    <property type="molecule type" value="Genomic_DNA"/>
</dbReference>
<sequence length="119" mass="13338">MGVPSGTNTKGVRCDTPVSDVLSDIQNTDVYIRVEAASARGEKGLTGKELVRNWTEPEERRDAKPEERRDTKLEDVEDDSEKQLDKDLNTETLTTTNKRHGRTHHVPGGAWLSQMSSFI</sequence>
<feature type="region of interest" description="Disordered" evidence="1">
    <location>
        <begin position="38"/>
        <end position="119"/>
    </location>
</feature>
<name>A0AAV7LA40_PLEWA</name>
<protein>
    <submittedName>
        <fullName evidence="2">Uncharacterized protein</fullName>
    </submittedName>
</protein>
<feature type="compositionally biased region" description="Basic and acidic residues" evidence="1">
    <location>
        <begin position="40"/>
        <end position="74"/>
    </location>
</feature>
<gene>
    <name evidence="2" type="ORF">NDU88_001567</name>
</gene>
<evidence type="ECO:0000313" key="3">
    <source>
        <dbReference type="Proteomes" id="UP001066276"/>
    </source>
</evidence>
<organism evidence="2 3">
    <name type="scientific">Pleurodeles waltl</name>
    <name type="common">Iberian ribbed newt</name>
    <dbReference type="NCBI Taxonomy" id="8319"/>
    <lineage>
        <taxon>Eukaryota</taxon>
        <taxon>Metazoa</taxon>
        <taxon>Chordata</taxon>
        <taxon>Craniata</taxon>
        <taxon>Vertebrata</taxon>
        <taxon>Euteleostomi</taxon>
        <taxon>Amphibia</taxon>
        <taxon>Batrachia</taxon>
        <taxon>Caudata</taxon>
        <taxon>Salamandroidea</taxon>
        <taxon>Salamandridae</taxon>
        <taxon>Pleurodelinae</taxon>
        <taxon>Pleurodeles</taxon>
    </lineage>
</organism>
<dbReference type="Proteomes" id="UP001066276">
    <property type="component" value="Chromosome 11"/>
</dbReference>
<evidence type="ECO:0000256" key="1">
    <source>
        <dbReference type="SAM" id="MobiDB-lite"/>
    </source>
</evidence>
<reference evidence="2" key="1">
    <citation type="journal article" date="2022" name="bioRxiv">
        <title>Sequencing and chromosome-scale assembly of the giantPleurodeles waltlgenome.</title>
        <authorList>
            <person name="Brown T."/>
            <person name="Elewa A."/>
            <person name="Iarovenko S."/>
            <person name="Subramanian E."/>
            <person name="Araus A.J."/>
            <person name="Petzold A."/>
            <person name="Susuki M."/>
            <person name="Suzuki K.-i.T."/>
            <person name="Hayashi T."/>
            <person name="Toyoda A."/>
            <person name="Oliveira C."/>
            <person name="Osipova E."/>
            <person name="Leigh N.D."/>
            <person name="Simon A."/>
            <person name="Yun M.H."/>
        </authorList>
    </citation>
    <scope>NUCLEOTIDE SEQUENCE</scope>
    <source>
        <strain evidence="2">20211129_DDA</strain>
        <tissue evidence="2">Liver</tissue>
    </source>
</reference>
<keyword evidence="3" id="KW-1185">Reference proteome</keyword>